<sequence>MLEMESAGRWRSGRSGMMLAGVLAALLFITPARADNERFDGSELAHDAPQYFVLRPEGLAGAGDTGELRLSENAIDLTNGEQLEVTLVPARAGHLVYQVEYGQNPRLPAGGQLCPLPLNPLYLDFESQPDRPELYDMSLYCGSRPVPFGAISPDRRAGLFHYRRAADALWAHSKAESGYLHGAMVQYCATHHDAAGSDACTRREEAAYATIMARRLPAPVLRQCASYVTGLGAHAGYVSFTGLLNCTRVRDSRALFDYCSARITGQKRVDDTHFLDDSPAQAQGAALCFNALAARQARE</sequence>
<name>A0A858JQ25_9PROT</name>
<dbReference type="Proteomes" id="UP000502533">
    <property type="component" value="Chromosome"/>
</dbReference>
<evidence type="ECO:0000313" key="1">
    <source>
        <dbReference type="EMBL" id="QIP36037.1"/>
    </source>
</evidence>
<dbReference type="KEGG" id="kre:GWK63_11590"/>
<accession>A0A858JQ25</accession>
<protein>
    <submittedName>
        <fullName evidence="1">Uncharacterized protein</fullName>
    </submittedName>
</protein>
<dbReference type="EMBL" id="CP050139">
    <property type="protein sequence ID" value="QIP36037.1"/>
    <property type="molecule type" value="Genomic_DNA"/>
</dbReference>
<organism evidence="1 2">
    <name type="scientific">Komagataeibacter rhaeticus</name>
    <dbReference type="NCBI Taxonomy" id="215221"/>
    <lineage>
        <taxon>Bacteria</taxon>
        <taxon>Pseudomonadati</taxon>
        <taxon>Pseudomonadota</taxon>
        <taxon>Alphaproteobacteria</taxon>
        <taxon>Acetobacterales</taxon>
        <taxon>Acetobacteraceae</taxon>
        <taxon>Komagataeibacter</taxon>
    </lineage>
</organism>
<evidence type="ECO:0000313" key="2">
    <source>
        <dbReference type="Proteomes" id="UP000502533"/>
    </source>
</evidence>
<gene>
    <name evidence="1" type="ORF">GWK63_11590</name>
</gene>
<dbReference type="AlphaFoldDB" id="A0A858JQ25"/>
<dbReference type="RefSeq" id="WP_099963177.1">
    <property type="nucleotide sequence ID" value="NZ_CALMTF010000043.1"/>
</dbReference>
<proteinExistence type="predicted"/>
<reference evidence="1 2" key="1">
    <citation type="submission" date="2020-03" db="EMBL/GenBank/DDBJ databases">
        <title>Isolation of cellulose-producing strains, genome characterization and application of the synthesized cellulose films as an economical and sustainable material for piezoelectric sensor construction.</title>
        <authorList>
            <person name="Mangayil R.K."/>
        </authorList>
    </citation>
    <scope>NUCLEOTIDE SEQUENCE [LARGE SCALE GENOMIC DNA]</scope>
    <source>
        <strain evidence="1 2">ENS 9a1a</strain>
    </source>
</reference>
<keyword evidence="2" id="KW-1185">Reference proteome</keyword>
<dbReference type="GeneID" id="85022805"/>